<evidence type="ECO:0000256" key="1">
    <source>
        <dbReference type="SAM" id="MobiDB-lite"/>
    </source>
</evidence>
<dbReference type="Proteomes" id="UP001153269">
    <property type="component" value="Unassembled WGS sequence"/>
</dbReference>
<feature type="region of interest" description="Disordered" evidence="1">
    <location>
        <begin position="158"/>
        <end position="181"/>
    </location>
</feature>
<dbReference type="AlphaFoldDB" id="A0A9N7VLB3"/>
<reference evidence="2" key="1">
    <citation type="submission" date="2020-03" db="EMBL/GenBank/DDBJ databases">
        <authorList>
            <person name="Weist P."/>
        </authorList>
    </citation>
    <scope>NUCLEOTIDE SEQUENCE</scope>
</reference>
<proteinExistence type="predicted"/>
<evidence type="ECO:0000313" key="3">
    <source>
        <dbReference type="Proteomes" id="UP001153269"/>
    </source>
</evidence>
<sequence length="196" mass="21739">MGRIARSAISLLADLTSWSPGFLARLYKQIEIHTTEGLRAAGATGATPPHTRQLTLSAAHSRQNASAMRGDPGGADAQAVAGTIMAITQTAHTRMQEMNSKQLNSHQRNPIKTCKDRPALCDSAPEHSPHVTLVPEQNRPERQHLYLLLIRRRWRRKSNRDTDENSRVLAGPEEDDGRSRLTQDWMSRLGSNTSTC</sequence>
<accession>A0A9N7VLB3</accession>
<dbReference type="EMBL" id="CADEAL010004211">
    <property type="protein sequence ID" value="CAB1454386.1"/>
    <property type="molecule type" value="Genomic_DNA"/>
</dbReference>
<keyword evidence="3" id="KW-1185">Reference proteome</keyword>
<evidence type="ECO:0000313" key="2">
    <source>
        <dbReference type="EMBL" id="CAB1454386.1"/>
    </source>
</evidence>
<name>A0A9N7VLB3_PLEPL</name>
<organism evidence="2 3">
    <name type="scientific">Pleuronectes platessa</name>
    <name type="common">European plaice</name>
    <dbReference type="NCBI Taxonomy" id="8262"/>
    <lineage>
        <taxon>Eukaryota</taxon>
        <taxon>Metazoa</taxon>
        <taxon>Chordata</taxon>
        <taxon>Craniata</taxon>
        <taxon>Vertebrata</taxon>
        <taxon>Euteleostomi</taxon>
        <taxon>Actinopterygii</taxon>
        <taxon>Neopterygii</taxon>
        <taxon>Teleostei</taxon>
        <taxon>Neoteleostei</taxon>
        <taxon>Acanthomorphata</taxon>
        <taxon>Carangaria</taxon>
        <taxon>Pleuronectiformes</taxon>
        <taxon>Pleuronectoidei</taxon>
        <taxon>Pleuronectidae</taxon>
        <taxon>Pleuronectes</taxon>
    </lineage>
</organism>
<protein>
    <submittedName>
        <fullName evidence="2">Uncharacterized protein</fullName>
    </submittedName>
</protein>
<comment type="caution">
    <text evidence="2">The sequence shown here is derived from an EMBL/GenBank/DDBJ whole genome shotgun (WGS) entry which is preliminary data.</text>
</comment>
<gene>
    <name evidence="2" type="ORF">PLEPLA_LOCUS42152</name>
</gene>